<dbReference type="AlphaFoldDB" id="A0A7G9T9R9"/>
<accession>A0A7G9T9R9</accession>
<dbReference type="EMBL" id="CP060731">
    <property type="protein sequence ID" value="QNN76844.1"/>
    <property type="molecule type" value="Genomic_DNA"/>
</dbReference>
<evidence type="ECO:0000313" key="2">
    <source>
        <dbReference type="EMBL" id="QNN76844.1"/>
    </source>
</evidence>
<organism evidence="2 3">
    <name type="scientific">Pseudoxanthomonas mexicana</name>
    <dbReference type="NCBI Taxonomy" id="128785"/>
    <lineage>
        <taxon>Bacteria</taxon>
        <taxon>Pseudomonadati</taxon>
        <taxon>Pseudomonadota</taxon>
        <taxon>Gammaproteobacteria</taxon>
        <taxon>Lysobacterales</taxon>
        <taxon>Lysobacteraceae</taxon>
        <taxon>Pseudoxanthomonas</taxon>
    </lineage>
</organism>
<dbReference type="Proteomes" id="UP000515838">
    <property type="component" value="Chromosome"/>
</dbReference>
<feature type="signal peptide" evidence="1">
    <location>
        <begin position="1"/>
        <end position="23"/>
    </location>
</feature>
<name>A0A7G9T9R9_PSEMX</name>
<feature type="chain" id="PRO_5028927605" description="RHS repeat protein" evidence="1">
    <location>
        <begin position="24"/>
        <end position="592"/>
    </location>
</feature>
<proteinExistence type="predicted"/>
<gene>
    <name evidence="2" type="ORF">IAE60_12940</name>
</gene>
<protein>
    <recommendedName>
        <fullName evidence="4">RHS repeat protein</fullName>
    </recommendedName>
</protein>
<dbReference type="GeneID" id="81471883"/>
<sequence>MKLQSYAVLMALGMGLLSTCAHAVEPYQEYRKRIESSQRLTAFTDQMMGDSISLYNGSTEFSLTDIDIAGNNALPVQLTRRLHIKIEPAGVTSYNPDLGGAGNWDLDVPHISGMFDSRYGWGSSTVPSQRCSLLGAPQVNGAFNTTDIWQGNTVHIPGSGDRTMLLTEPKTLVPSDGQLHRWTTRERDAFTCIPMKKGLSGEGFAVTTTSGIRYDFDVAVTRAGGTMNYYVHGLFFELPNGGTVVRTKIYLLASKITDRFGNTVNFEYNDAGYPTSISSSDGRLIALTYANGRLSAARANGREWRYQYETGTDEGLLTTVVRPDASQWKYAYNGTLSPNYEPWDGGSNSGCTLKPPAIVNDFGLTITHPSGAIGAFHFSNARHYRSGIHASACQDHVIPSDGSTYVHTYVLAIPNYFDVMSLQSKTMSGPGLVPMTWIYDYGITREGLWGTNAQAGNYPCGTCDTEKLVTVAQSDGTLRQYRYGFLYALNEGRLLGSSVIDAKGAVQRTESTTYLPESSASGQRFFPRYGVIINGDDPSTAVVRPVVSQTTQQDAATFTMQADSGSACGGAGIYCFDVYGKPTRVIKSSKPN</sequence>
<evidence type="ECO:0000256" key="1">
    <source>
        <dbReference type="SAM" id="SignalP"/>
    </source>
</evidence>
<keyword evidence="1" id="KW-0732">Signal</keyword>
<evidence type="ECO:0008006" key="4">
    <source>
        <dbReference type="Google" id="ProtNLM"/>
    </source>
</evidence>
<evidence type="ECO:0000313" key="3">
    <source>
        <dbReference type="Proteomes" id="UP000515838"/>
    </source>
</evidence>
<reference evidence="2 3" key="1">
    <citation type="submission" date="2020-08" db="EMBL/GenBank/DDBJ databases">
        <title>Streptomycin Non-resistant strain, P. mexicana.</title>
        <authorList>
            <person name="Ganesh-Kumar S."/>
            <person name="Zhe T."/>
            <person name="Yu Z."/>
            <person name="Min Y."/>
        </authorList>
    </citation>
    <scope>NUCLEOTIDE SEQUENCE [LARGE SCALE GENOMIC DNA]</scope>
    <source>
        <strain evidence="2 3">GTZY2</strain>
    </source>
</reference>
<dbReference type="RefSeq" id="WP_187572574.1">
    <property type="nucleotide sequence ID" value="NZ_CP060731.1"/>
</dbReference>